<dbReference type="AlphaFoldDB" id="E4X2Y2"/>
<evidence type="ECO:0000313" key="1">
    <source>
        <dbReference type="EMBL" id="CBY17985.1"/>
    </source>
</evidence>
<organism evidence="1">
    <name type="scientific">Oikopleura dioica</name>
    <name type="common">Tunicate</name>
    <dbReference type="NCBI Taxonomy" id="34765"/>
    <lineage>
        <taxon>Eukaryota</taxon>
        <taxon>Metazoa</taxon>
        <taxon>Chordata</taxon>
        <taxon>Tunicata</taxon>
        <taxon>Appendicularia</taxon>
        <taxon>Copelata</taxon>
        <taxon>Oikopleuridae</taxon>
        <taxon>Oikopleura</taxon>
    </lineage>
</organism>
<dbReference type="OrthoDB" id="299997at2759"/>
<proteinExistence type="predicted"/>
<accession>E4X2Y2</accession>
<dbReference type="EMBL" id="FN653023">
    <property type="protein sequence ID" value="CBY17985.1"/>
    <property type="molecule type" value="Genomic_DNA"/>
</dbReference>
<protein>
    <submittedName>
        <fullName evidence="1">Uncharacterized protein</fullName>
    </submittedName>
</protein>
<dbReference type="InParanoid" id="E4X2Y2"/>
<sequence>MYGDPHVIVQSDDEEAVCFKVDDQDGAVISLIQDTQEGLAVNGGLKQAGQNSIRLESVYVKSPSGLEIEIDCNWIILSRDGIQLESFTFEDSLSVGMDDVHLDIESRADSKKNGVYVTIPSYVNDREIKMHVAIKNGKDAMRFSLRDASGLPTKGLGGIIGEAIIPRDYKVTKEGHIIVGGETISNTQATRDSNNDCLYIADRADVERFLGHPVSDFRVNGKFMMPATLLDNQGPK</sequence>
<name>E4X2Y2_OIKDI</name>
<dbReference type="Proteomes" id="UP000001307">
    <property type="component" value="Unassembled WGS sequence"/>
</dbReference>
<evidence type="ECO:0000313" key="2">
    <source>
        <dbReference type="Proteomes" id="UP000001307"/>
    </source>
</evidence>
<gene>
    <name evidence="1" type="ORF">GSOID_T00017614001</name>
</gene>
<reference evidence="1" key="1">
    <citation type="journal article" date="2010" name="Science">
        <title>Plasticity of animal genome architecture unmasked by rapid evolution of a pelagic tunicate.</title>
        <authorList>
            <person name="Denoeud F."/>
            <person name="Henriet S."/>
            <person name="Mungpakdee S."/>
            <person name="Aury J.M."/>
            <person name="Da Silva C."/>
            <person name="Brinkmann H."/>
            <person name="Mikhaleva J."/>
            <person name="Olsen L.C."/>
            <person name="Jubin C."/>
            <person name="Canestro C."/>
            <person name="Bouquet J.M."/>
            <person name="Danks G."/>
            <person name="Poulain J."/>
            <person name="Campsteijn C."/>
            <person name="Adamski M."/>
            <person name="Cross I."/>
            <person name="Yadetie F."/>
            <person name="Muffato M."/>
            <person name="Louis A."/>
            <person name="Butcher S."/>
            <person name="Tsagkogeorga G."/>
            <person name="Konrad A."/>
            <person name="Singh S."/>
            <person name="Jensen M.F."/>
            <person name="Cong E.H."/>
            <person name="Eikeseth-Otteraa H."/>
            <person name="Noel B."/>
            <person name="Anthouard V."/>
            <person name="Porcel B.M."/>
            <person name="Kachouri-Lafond R."/>
            <person name="Nishino A."/>
            <person name="Ugolini M."/>
            <person name="Chourrout P."/>
            <person name="Nishida H."/>
            <person name="Aasland R."/>
            <person name="Huzurbazar S."/>
            <person name="Westhof E."/>
            <person name="Delsuc F."/>
            <person name="Lehrach H."/>
            <person name="Reinhardt R."/>
            <person name="Weissenbach J."/>
            <person name="Roy S.W."/>
            <person name="Artiguenave F."/>
            <person name="Postlethwait J.H."/>
            <person name="Manak J.R."/>
            <person name="Thompson E.M."/>
            <person name="Jaillon O."/>
            <person name="Du Pasquier L."/>
            <person name="Boudinot P."/>
            <person name="Liberles D.A."/>
            <person name="Volff J.N."/>
            <person name="Philippe H."/>
            <person name="Lenhard B."/>
            <person name="Roest Crollius H."/>
            <person name="Wincker P."/>
            <person name="Chourrout D."/>
        </authorList>
    </citation>
    <scope>NUCLEOTIDE SEQUENCE [LARGE SCALE GENOMIC DNA]</scope>
</reference>
<keyword evidence="2" id="KW-1185">Reference proteome</keyword>